<keyword evidence="4 6" id="KW-1133">Transmembrane helix</keyword>
<keyword evidence="3 6" id="KW-0812">Transmembrane</keyword>
<keyword evidence="5 6" id="KW-0472">Membrane</keyword>
<comment type="subcellular location">
    <subcellularLocation>
        <location evidence="1">Membrane</location>
        <topology evidence="1">Multi-pass membrane protein</topology>
    </subcellularLocation>
</comment>
<feature type="transmembrane region" description="Helical" evidence="6">
    <location>
        <begin position="6"/>
        <end position="26"/>
    </location>
</feature>
<feature type="transmembrane region" description="Helical" evidence="6">
    <location>
        <begin position="122"/>
        <end position="141"/>
    </location>
</feature>
<evidence type="ECO:0000313" key="8">
    <source>
        <dbReference type="Proteomes" id="UP001328107"/>
    </source>
</evidence>
<dbReference type="PANTHER" id="PTHR31627">
    <property type="entry name" value="SERPENTINE RECEPTOR CLASS GAMMA-RELATED"/>
    <property type="match status" value="1"/>
</dbReference>
<comment type="similarity">
    <text evidence="2 6">Belongs to the nematode receptor-like protein srg family.</text>
</comment>
<dbReference type="InterPro" id="IPR051119">
    <property type="entry name" value="Nematode_SR-like"/>
</dbReference>
<dbReference type="Proteomes" id="UP001328107">
    <property type="component" value="Unassembled WGS sequence"/>
</dbReference>
<evidence type="ECO:0000256" key="4">
    <source>
        <dbReference type="ARBA" id="ARBA00022989"/>
    </source>
</evidence>
<comment type="caution">
    <text evidence="6">Lacks conserved residue(s) required for the propagation of feature annotation.</text>
</comment>
<feature type="transmembrane region" description="Helical" evidence="6">
    <location>
        <begin position="38"/>
        <end position="59"/>
    </location>
</feature>
<feature type="non-terminal residue" evidence="7">
    <location>
        <position position="278"/>
    </location>
</feature>
<sequence length="278" mass="31951">DSPLLAYALIVPFLIILYLLELFVIFRHRKTQFKSSFFRIFSILAIVNISACSVGTFVFRLPLYPIVNGMFNEMSESNGWLVAAYSGAYYFNCLSEFMGVLQAYNRFTTMFFPLVHIQLWRWAVFLVILFCIALAPVWYLFDDDVMFVKVVNENCFTFQASIFLNMFMVSGVCNALSTLFYGSCLVRMWLFTANRNHAAERNLFVVGFLTMIFSLPFMAAMVRIEITSCVKTRGAEVDMDVATFVAFQLPWLTDLKYLAPAPMLLFTNAALRKSIRKI</sequence>
<evidence type="ECO:0000256" key="6">
    <source>
        <dbReference type="RuleBase" id="RU280813"/>
    </source>
</evidence>
<dbReference type="GO" id="GO:0016020">
    <property type="term" value="C:membrane"/>
    <property type="evidence" value="ECO:0007669"/>
    <property type="project" value="UniProtKB-SubCell"/>
</dbReference>
<evidence type="ECO:0000256" key="2">
    <source>
        <dbReference type="ARBA" id="ARBA00005692"/>
    </source>
</evidence>
<gene>
    <name evidence="7" type="ORF">PMAYCL1PPCAC_09249</name>
</gene>
<comment type="caution">
    <text evidence="7">The sequence shown here is derived from an EMBL/GenBank/DDBJ whole genome shotgun (WGS) entry which is preliminary data.</text>
</comment>
<dbReference type="Pfam" id="PF02118">
    <property type="entry name" value="Srg"/>
    <property type="match status" value="1"/>
</dbReference>
<evidence type="ECO:0000256" key="5">
    <source>
        <dbReference type="ARBA" id="ARBA00023136"/>
    </source>
</evidence>
<feature type="transmembrane region" description="Helical" evidence="6">
    <location>
        <begin position="161"/>
        <end position="182"/>
    </location>
</feature>
<accession>A0AAN4ZFN6</accession>
<organism evidence="7 8">
    <name type="scientific">Pristionchus mayeri</name>
    <dbReference type="NCBI Taxonomy" id="1317129"/>
    <lineage>
        <taxon>Eukaryota</taxon>
        <taxon>Metazoa</taxon>
        <taxon>Ecdysozoa</taxon>
        <taxon>Nematoda</taxon>
        <taxon>Chromadorea</taxon>
        <taxon>Rhabditida</taxon>
        <taxon>Rhabditina</taxon>
        <taxon>Diplogasteromorpha</taxon>
        <taxon>Diplogasteroidea</taxon>
        <taxon>Neodiplogasteridae</taxon>
        <taxon>Pristionchus</taxon>
    </lineage>
</organism>
<dbReference type="GO" id="GO:0004888">
    <property type="term" value="F:transmembrane signaling receptor activity"/>
    <property type="evidence" value="ECO:0007669"/>
    <property type="project" value="InterPro"/>
</dbReference>
<protein>
    <recommendedName>
        <fullName evidence="6">Serpentine receptor class gamma</fullName>
    </recommendedName>
</protein>
<feature type="transmembrane region" description="Helical" evidence="6">
    <location>
        <begin position="79"/>
        <end position="101"/>
    </location>
</feature>
<feature type="non-terminal residue" evidence="7">
    <location>
        <position position="1"/>
    </location>
</feature>
<dbReference type="EMBL" id="BTRK01000002">
    <property type="protein sequence ID" value="GMR39054.1"/>
    <property type="molecule type" value="Genomic_DNA"/>
</dbReference>
<dbReference type="GO" id="GO:0007606">
    <property type="term" value="P:sensory perception of chemical stimulus"/>
    <property type="evidence" value="ECO:0007669"/>
    <property type="project" value="UniProtKB-UniRule"/>
</dbReference>
<evidence type="ECO:0000313" key="7">
    <source>
        <dbReference type="EMBL" id="GMR39054.1"/>
    </source>
</evidence>
<name>A0AAN4ZFN6_9BILA</name>
<dbReference type="AlphaFoldDB" id="A0AAN4ZFN6"/>
<evidence type="ECO:0000256" key="3">
    <source>
        <dbReference type="ARBA" id="ARBA00022692"/>
    </source>
</evidence>
<dbReference type="PANTHER" id="PTHR31627:SF42">
    <property type="entry name" value="G_PROTEIN_RECEP_F1_2 DOMAIN-CONTAINING PROTEIN-RELATED"/>
    <property type="match status" value="1"/>
</dbReference>
<keyword evidence="8" id="KW-1185">Reference proteome</keyword>
<reference evidence="8" key="1">
    <citation type="submission" date="2022-10" db="EMBL/GenBank/DDBJ databases">
        <title>Genome assembly of Pristionchus species.</title>
        <authorList>
            <person name="Yoshida K."/>
            <person name="Sommer R.J."/>
        </authorList>
    </citation>
    <scope>NUCLEOTIDE SEQUENCE [LARGE SCALE GENOMIC DNA]</scope>
    <source>
        <strain evidence="8">RS5460</strain>
    </source>
</reference>
<feature type="transmembrane region" description="Helical" evidence="6">
    <location>
        <begin position="203"/>
        <end position="222"/>
    </location>
</feature>
<proteinExistence type="inferred from homology"/>
<evidence type="ECO:0000256" key="1">
    <source>
        <dbReference type="ARBA" id="ARBA00004141"/>
    </source>
</evidence>
<dbReference type="InterPro" id="IPR000609">
    <property type="entry name" value="7TM_GPCR_serpentine_rcpt_Srg"/>
</dbReference>